<reference evidence="1 2" key="1">
    <citation type="submission" date="2016-10" db="EMBL/GenBank/DDBJ databases">
        <authorList>
            <person name="de Groot N.N."/>
        </authorList>
    </citation>
    <scope>NUCLEOTIDE SEQUENCE [LARGE SCALE GENOMIC DNA]</scope>
    <source>
        <strain evidence="1 2">PYCC 4715</strain>
    </source>
</reference>
<protein>
    <submittedName>
        <fullName evidence="1">CIC11C00000004893</fullName>
    </submittedName>
</protein>
<dbReference type="EMBL" id="LT635766">
    <property type="protein sequence ID" value="SGZ54351.1"/>
    <property type="molecule type" value="Genomic_DNA"/>
</dbReference>
<proteinExistence type="predicted"/>
<gene>
    <name evidence="1" type="ORF">SAMEA4029009_CIC11G00000004893</name>
</gene>
<evidence type="ECO:0000313" key="2">
    <source>
        <dbReference type="Proteomes" id="UP000182259"/>
    </source>
</evidence>
<accession>A0A1L0BSJ5</accession>
<dbReference type="Proteomes" id="UP000182259">
    <property type="component" value="Chromosome III"/>
</dbReference>
<sequence>MVQQPQLPVELVRLILERIHLSFRFRPYENGTHFIIEDPREKCIVFGRYDLCAHTAQLVFQNSNLR</sequence>
<dbReference type="AlphaFoldDB" id="A0A1L0BSJ5"/>
<evidence type="ECO:0000313" key="1">
    <source>
        <dbReference type="EMBL" id="SGZ54351.1"/>
    </source>
</evidence>
<organism evidence="1 2">
    <name type="scientific">Sungouiella intermedia</name>
    <dbReference type="NCBI Taxonomy" id="45354"/>
    <lineage>
        <taxon>Eukaryota</taxon>
        <taxon>Fungi</taxon>
        <taxon>Dikarya</taxon>
        <taxon>Ascomycota</taxon>
        <taxon>Saccharomycotina</taxon>
        <taxon>Pichiomycetes</taxon>
        <taxon>Metschnikowiaceae</taxon>
        <taxon>Sungouiella</taxon>
    </lineage>
</organism>
<name>A0A1L0BSJ5_9ASCO</name>